<dbReference type="InterPro" id="IPR036236">
    <property type="entry name" value="Znf_C2H2_sf"/>
</dbReference>
<dbReference type="STRING" id="32473.ENSXCOP00000000421"/>
<feature type="compositionally biased region" description="Acidic residues" evidence="11">
    <location>
        <begin position="1684"/>
        <end position="1695"/>
    </location>
</feature>
<feature type="compositionally biased region" description="Basic and acidic residues" evidence="11">
    <location>
        <begin position="1962"/>
        <end position="1972"/>
    </location>
</feature>
<feature type="domain" description="C2H2-type" evidence="12">
    <location>
        <begin position="223"/>
        <end position="246"/>
    </location>
</feature>
<feature type="region of interest" description="Disordered" evidence="11">
    <location>
        <begin position="1325"/>
        <end position="1360"/>
    </location>
</feature>
<dbReference type="SUPFAM" id="SSF57667">
    <property type="entry name" value="beta-beta-alpha zinc fingers"/>
    <property type="match status" value="2"/>
</dbReference>
<name>A0A3B5KS08_9TELE</name>
<dbReference type="GO" id="GO:0005634">
    <property type="term" value="C:nucleus"/>
    <property type="evidence" value="ECO:0007669"/>
    <property type="project" value="UniProtKB-SubCell"/>
</dbReference>
<feature type="compositionally biased region" description="Polar residues" evidence="11">
    <location>
        <begin position="1132"/>
        <end position="1157"/>
    </location>
</feature>
<feature type="compositionally biased region" description="Polar residues" evidence="11">
    <location>
        <begin position="894"/>
        <end position="907"/>
    </location>
</feature>
<feature type="region of interest" description="Disordered" evidence="11">
    <location>
        <begin position="509"/>
        <end position="545"/>
    </location>
</feature>
<keyword evidence="2" id="KW-0597">Phosphoprotein</keyword>
<feature type="region of interest" description="Disordered" evidence="11">
    <location>
        <begin position="784"/>
        <end position="1001"/>
    </location>
</feature>
<feature type="compositionally biased region" description="Basic and acidic residues" evidence="11">
    <location>
        <begin position="1696"/>
        <end position="1705"/>
    </location>
</feature>
<keyword evidence="9" id="KW-0539">Nucleus</keyword>
<feature type="region of interest" description="Disordered" evidence="11">
    <location>
        <begin position="105"/>
        <end position="191"/>
    </location>
</feature>
<organism evidence="13 14">
    <name type="scientific">Xiphophorus couchianus</name>
    <name type="common">Monterrey platyfish</name>
    <dbReference type="NCBI Taxonomy" id="32473"/>
    <lineage>
        <taxon>Eukaryota</taxon>
        <taxon>Metazoa</taxon>
        <taxon>Chordata</taxon>
        <taxon>Craniata</taxon>
        <taxon>Vertebrata</taxon>
        <taxon>Euteleostomi</taxon>
        <taxon>Actinopterygii</taxon>
        <taxon>Neopterygii</taxon>
        <taxon>Teleostei</taxon>
        <taxon>Neoteleostei</taxon>
        <taxon>Acanthomorphata</taxon>
        <taxon>Ovalentaria</taxon>
        <taxon>Atherinomorphae</taxon>
        <taxon>Cyprinodontiformes</taxon>
        <taxon>Poeciliidae</taxon>
        <taxon>Poeciliinae</taxon>
        <taxon>Xiphophorus</taxon>
    </lineage>
</organism>
<feature type="region of interest" description="Disordered" evidence="11">
    <location>
        <begin position="2008"/>
        <end position="2078"/>
    </location>
</feature>
<feature type="compositionally biased region" description="Polar residues" evidence="11">
    <location>
        <begin position="747"/>
        <end position="766"/>
    </location>
</feature>
<feature type="region of interest" description="Disordered" evidence="11">
    <location>
        <begin position="1055"/>
        <end position="1104"/>
    </location>
</feature>
<evidence type="ECO:0000259" key="12">
    <source>
        <dbReference type="PROSITE" id="PS50157"/>
    </source>
</evidence>
<keyword evidence="4" id="KW-0677">Repeat</keyword>
<reference evidence="13" key="2">
    <citation type="submission" date="2025-09" db="UniProtKB">
        <authorList>
            <consortium name="Ensembl"/>
        </authorList>
    </citation>
    <scope>IDENTIFICATION</scope>
</reference>
<keyword evidence="14" id="KW-1185">Reference proteome</keyword>
<feature type="compositionally biased region" description="Polar residues" evidence="11">
    <location>
        <begin position="159"/>
        <end position="174"/>
    </location>
</feature>
<feature type="region of interest" description="Disordered" evidence="11">
    <location>
        <begin position="1771"/>
        <end position="1972"/>
    </location>
</feature>
<dbReference type="PANTHER" id="PTHR45944:SF1">
    <property type="entry name" value="TRANSCRIPTION FACTOR HIVEP2"/>
    <property type="match status" value="1"/>
</dbReference>
<feature type="compositionally biased region" description="Acidic residues" evidence="11">
    <location>
        <begin position="1716"/>
        <end position="1742"/>
    </location>
</feature>
<feature type="compositionally biased region" description="Acidic residues" evidence="11">
    <location>
        <begin position="279"/>
        <end position="294"/>
    </location>
</feature>
<feature type="compositionally biased region" description="Polar residues" evidence="11">
    <location>
        <begin position="863"/>
        <end position="873"/>
    </location>
</feature>
<dbReference type="Ensembl" id="ENSXCOT00000000428.1">
    <property type="protein sequence ID" value="ENSXCOP00000000421.1"/>
    <property type="gene ID" value="ENSXCOG00000000351.1"/>
</dbReference>
<dbReference type="GO" id="GO:0000978">
    <property type="term" value="F:RNA polymerase II cis-regulatory region sequence-specific DNA binding"/>
    <property type="evidence" value="ECO:0007669"/>
    <property type="project" value="TreeGrafter"/>
</dbReference>
<evidence type="ECO:0000256" key="7">
    <source>
        <dbReference type="ARBA" id="ARBA00023015"/>
    </source>
</evidence>
<evidence type="ECO:0000256" key="6">
    <source>
        <dbReference type="ARBA" id="ARBA00022833"/>
    </source>
</evidence>
<feature type="domain" description="C2H2-type" evidence="12">
    <location>
        <begin position="1617"/>
        <end position="1644"/>
    </location>
</feature>
<feature type="region of interest" description="Disordered" evidence="11">
    <location>
        <begin position="256"/>
        <end position="307"/>
    </location>
</feature>
<keyword evidence="8" id="KW-0804">Transcription</keyword>
<feature type="compositionally biased region" description="Basic and acidic residues" evidence="11">
    <location>
        <begin position="1340"/>
        <end position="1351"/>
    </location>
</feature>
<evidence type="ECO:0000256" key="9">
    <source>
        <dbReference type="ARBA" id="ARBA00023242"/>
    </source>
</evidence>
<feature type="compositionally biased region" description="Polar residues" evidence="11">
    <location>
        <begin position="812"/>
        <end position="824"/>
    </location>
</feature>
<dbReference type="GeneTree" id="ENSGT00940000156512"/>
<evidence type="ECO:0000256" key="3">
    <source>
        <dbReference type="ARBA" id="ARBA00022723"/>
    </source>
</evidence>
<feature type="region of interest" description="Disordered" evidence="11">
    <location>
        <begin position="740"/>
        <end position="768"/>
    </location>
</feature>
<dbReference type="FunFam" id="3.30.160.60:FF:000594">
    <property type="entry name" value="Transcription factor HIVEP2"/>
    <property type="match status" value="1"/>
</dbReference>
<feature type="compositionally biased region" description="Low complexity" evidence="11">
    <location>
        <begin position="1846"/>
        <end position="1876"/>
    </location>
</feature>
<keyword evidence="5 10" id="KW-0863">Zinc-finger</keyword>
<accession>A0A3B5KS08</accession>
<feature type="region of interest" description="Disordered" evidence="11">
    <location>
        <begin position="1"/>
        <end position="63"/>
    </location>
</feature>
<dbReference type="PANTHER" id="PTHR45944">
    <property type="entry name" value="SCHNURRI, ISOFORM F"/>
    <property type="match status" value="1"/>
</dbReference>
<feature type="compositionally biased region" description="Low complexity" evidence="11">
    <location>
        <begin position="796"/>
        <end position="808"/>
    </location>
</feature>
<feature type="compositionally biased region" description="Basic and acidic residues" evidence="11">
    <location>
        <begin position="1816"/>
        <end position="1828"/>
    </location>
</feature>
<dbReference type="GO" id="GO:0000981">
    <property type="term" value="F:DNA-binding transcription factor activity, RNA polymerase II-specific"/>
    <property type="evidence" value="ECO:0007669"/>
    <property type="project" value="TreeGrafter"/>
</dbReference>
<feature type="compositionally biased region" description="Polar residues" evidence="11">
    <location>
        <begin position="23"/>
        <end position="33"/>
    </location>
</feature>
<feature type="compositionally biased region" description="Polar residues" evidence="11">
    <location>
        <begin position="397"/>
        <end position="413"/>
    </location>
</feature>
<comment type="subcellular location">
    <subcellularLocation>
        <location evidence="1">Nucleus</location>
    </subcellularLocation>
</comment>
<reference evidence="13" key="1">
    <citation type="submission" date="2025-08" db="UniProtKB">
        <authorList>
            <consortium name="Ensembl"/>
        </authorList>
    </citation>
    <scope>IDENTIFICATION</scope>
</reference>
<feature type="compositionally biased region" description="Basic and acidic residues" evidence="11">
    <location>
        <begin position="1883"/>
        <end position="1910"/>
    </location>
</feature>
<evidence type="ECO:0000256" key="11">
    <source>
        <dbReference type="SAM" id="MobiDB-lite"/>
    </source>
</evidence>
<sequence length="2078" mass="224466">LKTGDKMQTEEKSPLERKWASEPTANTKQSTFSDPEVKHRESLPCGATGGSAPHQKYGIPGNSAKMLSGSSAVGAIGGSPSQDPQGPFAQGFQRGYFHLAQPYPQHPQSERFVSGAKPQPGLEPHAWPFVGQLPSDDLYPVGHPGHTHPHGAGRFPRQKSPSLPSSFGQYSHSGSEPGEEGYSKKEQKPKKPGKYLCPYCNRACAKPSVLKKHIRSHTGERPYPCIPCGFSFKTKSNLYKHRKSHAHAIKAGLVPFSSEPSVAPSGDTDQASPAGEAEVPSDGEQSTDTDEEGVETSTMLMDKDSPIPQISFEADKNGAYADSAEELPIGSMKVPILIFPKPGGVPPTGMECPPFHDIKGSHRMLGSQAGGRARSLDDSPNAKQRLALRLIDKEGQNSDPGMTQSLNLLSPHSKGSTDSGYFSPFDSAELQIGTPNTNVKTYEEIMFGRTWYNRPNSRSRQSITVNLVGADPNTLATLKQAGTLSDMGKIVEDPVSFTRNIPMCGEAKQYPTGPCQTSTGLLEPPSDSGTLIRSNSMPTPSPPNLSAPPGIRGSVSFDNMVAPDDVFYPPGHPRLRRQGAFEQSGNDAHIGEAEGYGHMAKNFVSSLGMKISERSPGVPENIAYSPYGTKVSMSEIATRKRRKEKSVGDDEDSPGHCDSSCSGSVEMMGDYEFKQGSFDGSRATPIGKGSLHGAHSQSDSFDTCPSMCSEDIALVPDLECRKATRGSVIQHTGIVSRPNSFEKSESFDQTGYQSADKVPSSQYSEQSDNDIFEDALSPESALLKSDSMDQQASCELAPLSASSAAASPGQPYPNSQRLVRQPNIQVPEIRVTEEPDKPEKDTEVPASKEPERQQQHVEEFQLPQRSDTLSQMPTEKLPPKKKRLRLADMEHSSGESSFESTCTSLSRSPSQESNLSHSSSLSMSFDRDEGPKSVSPTKQDDSMTSGGAKQSEFLTVPGSGYSSHHQQREMRRSSSEQAPCTLPTELPEMRSKSFDYGNLPSSRQGEMYTSVSAMKERRRGYLVRQASLSVYPETVLQEAVAPEISIKQENLEHGIWASPTGSPHSSIDLPSRTKRPASSTGGEPCIGPTLHTQESEQRQQQTLQAQQQLLKLHIRSQGSLAGHPQTYDGKQDGSQIYSSSISGRTQQQQSLGPLSSKHSLPGSTAALLLPQVQPVFATQNPGSQASLPGLLVPVRIQTNVPSFGNAMYTSVSQLMASYGCGVQPAGGVGGGMSGAGFNLSLLLGQVDVAGLRFPPPEQQVNTGIPLSLTSGTISTTDASASNMVASKRMLSPTSSLERFFETKQQKRVKEERMYGQIVKEMGAVELSGAEHTSKKQGRGLKTEESVDDSERMSSSPPISDFPVAAKIAIPVRSPAPHLSDVPRVESFTPPLQIITDRSPAPGGRDSPEELDVDEAPPRCGSSPEPMLSSNDAEDAKKQPTTPQLFVEAGAQQLFQFPSLRTMSRVSWCFRSYTKPNSTPAAAHSSVYSSWCVSSYNPNPLHLSTKAALSLLRSKQRTNTDLMYTVAAIAPSSSGKLVSSVAWKLRFDQVRPAVFVSLHFGRKMKGVASWDRSKEEQVEKEVSVKQPAAEPTRIKIFEGGYKSNEDYVYVRGRGRGKYICEECGIRCKKPSMLKKHIRTHTDVRPYVCKFCNFAFKTKGNLTKHMKSKAHMKKCLELGVSMSSVEDGEADDGELGEEGQRSSEKVSRGVVAEHQFSDADESDGGEDDGDEVDDEDDDEDDYDGDSTPKTRSRSTSPQPYALPAMSITAVAAAHGAPQLPHQGPPDLLGHSSRPPLFGYFTTVPSIQITPQAPLPERAPAEHHRGAERSRLLAPPSSSMDEDLPVPSPDFSSPSSRLSSPGLDLSGCPSPGSPSSSPSTCHYLSPRRDISPLRHVSPKRDLGVGGYRRDLSPRRGHLSVLSPLSRPTSPGGRDYKRDLSPRGRHRGMIRPLSPRRGLYHQRGRRGGERLEGGGVRDEVGGVRLEQEESIHTCTKAIASLCLDPQCVEGGRAASASSASCPDSHQQQQQRCSSPHPPAIQHFSGLELRPSSSSSPAPLPPSPAPDSRAATDEKEAEKKDAS</sequence>
<feature type="compositionally biased region" description="Polar residues" evidence="11">
    <location>
        <begin position="934"/>
        <end position="948"/>
    </location>
</feature>
<feature type="compositionally biased region" description="Low complexity" evidence="11">
    <location>
        <begin position="1743"/>
        <end position="1755"/>
    </location>
</feature>
<dbReference type="PROSITE" id="PS00028">
    <property type="entry name" value="ZINC_FINGER_C2H2_1"/>
    <property type="match status" value="3"/>
</dbReference>
<feature type="compositionally biased region" description="Low complexity" evidence="11">
    <location>
        <begin position="908"/>
        <end position="924"/>
    </location>
</feature>
<feature type="compositionally biased region" description="Basic and acidic residues" evidence="11">
    <location>
        <begin position="2065"/>
        <end position="2078"/>
    </location>
</feature>
<evidence type="ECO:0000256" key="10">
    <source>
        <dbReference type="PROSITE-ProRule" id="PRU00042"/>
    </source>
</evidence>
<evidence type="ECO:0000256" key="1">
    <source>
        <dbReference type="ARBA" id="ARBA00004123"/>
    </source>
</evidence>
<proteinExistence type="predicted"/>
<evidence type="ECO:0000256" key="2">
    <source>
        <dbReference type="ARBA" id="ARBA00022553"/>
    </source>
</evidence>
<feature type="region of interest" description="Disordered" evidence="11">
    <location>
        <begin position="1120"/>
        <end position="1157"/>
    </location>
</feature>
<evidence type="ECO:0000313" key="13">
    <source>
        <dbReference type="Ensembl" id="ENSXCOP00000000421.1"/>
    </source>
</evidence>
<feature type="region of interest" description="Disordered" evidence="11">
    <location>
        <begin position="394"/>
        <end position="413"/>
    </location>
</feature>
<protein>
    <recommendedName>
        <fullName evidence="12">C2H2-type domain-containing protein</fullName>
    </recommendedName>
</protein>
<feature type="compositionally biased region" description="Polar residues" evidence="11">
    <location>
        <begin position="527"/>
        <end position="537"/>
    </location>
</feature>
<dbReference type="Proteomes" id="UP000261380">
    <property type="component" value="Unplaced"/>
</dbReference>
<feature type="domain" description="C2H2-type" evidence="12">
    <location>
        <begin position="195"/>
        <end position="222"/>
    </location>
</feature>
<feature type="region of interest" description="Disordered" evidence="11">
    <location>
        <begin position="635"/>
        <end position="661"/>
    </location>
</feature>
<evidence type="ECO:0000256" key="5">
    <source>
        <dbReference type="ARBA" id="ARBA00022771"/>
    </source>
</evidence>
<dbReference type="Pfam" id="PF00096">
    <property type="entry name" value="zf-C2H2"/>
    <property type="match status" value="3"/>
</dbReference>
<feature type="region of interest" description="Disordered" evidence="11">
    <location>
        <begin position="1684"/>
        <end position="1759"/>
    </location>
</feature>
<dbReference type="SMART" id="SM00355">
    <property type="entry name" value="ZnF_C2H2"/>
    <property type="match status" value="4"/>
</dbReference>
<dbReference type="Gene3D" id="3.30.160.60">
    <property type="entry name" value="Classic Zinc Finger"/>
    <property type="match status" value="4"/>
</dbReference>
<evidence type="ECO:0000256" key="4">
    <source>
        <dbReference type="ARBA" id="ARBA00022737"/>
    </source>
</evidence>
<dbReference type="InterPro" id="IPR051969">
    <property type="entry name" value="Zinc-finger_DNA-bd_regulators"/>
</dbReference>
<evidence type="ECO:0000256" key="8">
    <source>
        <dbReference type="ARBA" id="ARBA00023163"/>
    </source>
</evidence>
<feature type="compositionally biased region" description="Basic and acidic residues" evidence="11">
    <location>
        <begin position="1"/>
        <end position="20"/>
    </location>
</feature>
<feature type="region of interest" description="Disordered" evidence="11">
    <location>
        <begin position="676"/>
        <end position="700"/>
    </location>
</feature>
<evidence type="ECO:0000313" key="14">
    <source>
        <dbReference type="Proteomes" id="UP000261380"/>
    </source>
</evidence>
<keyword evidence="7" id="KW-0805">Transcription regulation</keyword>
<feature type="compositionally biased region" description="Polar residues" evidence="11">
    <location>
        <begin position="2017"/>
        <end position="2029"/>
    </location>
</feature>
<dbReference type="PROSITE" id="PS50157">
    <property type="entry name" value="ZINC_FINGER_C2H2_2"/>
    <property type="match status" value="4"/>
</dbReference>
<keyword evidence="6" id="KW-0862">Zinc</keyword>
<dbReference type="GO" id="GO:0008270">
    <property type="term" value="F:zinc ion binding"/>
    <property type="evidence" value="ECO:0007669"/>
    <property type="project" value="UniProtKB-KW"/>
</dbReference>
<feature type="region of interest" description="Disordered" evidence="11">
    <location>
        <begin position="1374"/>
        <end position="1440"/>
    </location>
</feature>
<keyword evidence="3" id="KW-0479">Metal-binding</keyword>
<feature type="domain" description="C2H2-type" evidence="12">
    <location>
        <begin position="1645"/>
        <end position="1669"/>
    </location>
</feature>
<dbReference type="InterPro" id="IPR013087">
    <property type="entry name" value="Znf_C2H2_type"/>
</dbReference>
<feature type="compositionally biased region" description="Basic and acidic residues" evidence="11">
    <location>
        <begin position="830"/>
        <end position="859"/>
    </location>
</feature>
<dbReference type="FunFam" id="3.30.160.60:FF:000033">
    <property type="entry name" value="Immunodeficiency virus type I enhancer binding protein 1"/>
    <property type="match status" value="2"/>
</dbReference>